<accession>A0ABD4Z6A6</accession>
<organism evidence="1 2">
    <name type="scientific">Ignisphaera cupida</name>
    <dbReference type="NCBI Taxonomy" id="3050454"/>
    <lineage>
        <taxon>Archaea</taxon>
        <taxon>Thermoproteota</taxon>
        <taxon>Thermoprotei</taxon>
        <taxon>Desulfurococcales</taxon>
        <taxon>Desulfurococcaceae</taxon>
        <taxon>Ignisphaera</taxon>
    </lineage>
</organism>
<evidence type="ECO:0000313" key="1">
    <source>
        <dbReference type="EMBL" id="MDK6028158.1"/>
    </source>
</evidence>
<keyword evidence="2" id="KW-1185">Reference proteome</keyword>
<protein>
    <recommendedName>
        <fullName evidence="3">Divalent-cation tolerance protein CutA</fullName>
    </recommendedName>
</protein>
<dbReference type="RefSeq" id="WP_285273130.1">
    <property type="nucleotide sequence ID" value="NZ_JASNVW010000001.1"/>
</dbReference>
<name>A0ABD4Z6A6_9CREN</name>
<dbReference type="AlphaFoldDB" id="A0ABD4Z6A6"/>
<comment type="caution">
    <text evidence="1">The sequence shown here is derived from an EMBL/GenBank/DDBJ whole genome shotgun (WGS) entry which is preliminary data.</text>
</comment>
<dbReference type="Proteomes" id="UP001529235">
    <property type="component" value="Unassembled WGS sequence"/>
</dbReference>
<dbReference type="EMBL" id="JASNVW010000001">
    <property type="protein sequence ID" value="MDK6028158.1"/>
    <property type="molecule type" value="Genomic_DNA"/>
</dbReference>
<sequence length="99" mass="11206">MVDRRSVEELITKIESELGISNAVIFVRGKPMCSEVRCITVFVQDFESFEKALIALVRQGISTGGLPIIVVENEKMDSVDYWIVDYIDGLMIIYSTSRK</sequence>
<gene>
    <name evidence="1" type="ORF">QPL79_02105</name>
</gene>
<evidence type="ECO:0000313" key="2">
    <source>
        <dbReference type="Proteomes" id="UP001529235"/>
    </source>
</evidence>
<evidence type="ECO:0008006" key="3">
    <source>
        <dbReference type="Google" id="ProtNLM"/>
    </source>
</evidence>
<proteinExistence type="predicted"/>
<reference evidence="1 2" key="1">
    <citation type="submission" date="2023-05" db="EMBL/GenBank/DDBJ databases">
        <title>A new hyperthermophilic archaea 'Ignisphaera cupida' sp. nov. and description of the family 'Ignisphaeraceae' fam. nov.</title>
        <authorList>
            <person name="Podosokorskaya O.A."/>
            <person name="Elcheninov A.G."/>
            <person name="Klukina A."/>
            <person name="Merkel A.Y."/>
        </authorList>
    </citation>
    <scope>NUCLEOTIDE SEQUENCE [LARGE SCALE GENOMIC DNA]</scope>
    <source>
        <strain evidence="1 2">4213-co</strain>
    </source>
</reference>